<dbReference type="EMBL" id="AM746676">
    <property type="protein sequence ID" value="CAN98382.1"/>
    <property type="molecule type" value="Genomic_DNA"/>
</dbReference>
<dbReference type="PANTHER" id="PTHR43245">
    <property type="entry name" value="BIFUNCTIONAL POLYMYXIN RESISTANCE PROTEIN ARNA"/>
    <property type="match status" value="1"/>
</dbReference>
<dbReference type="RefSeq" id="WP_012240821.1">
    <property type="nucleotide sequence ID" value="NC_010162.1"/>
</dbReference>
<dbReference type="Pfam" id="PF01370">
    <property type="entry name" value="Epimerase"/>
    <property type="match status" value="1"/>
</dbReference>
<protein>
    <submittedName>
        <fullName evidence="2">dTDP-glucose 4,6-dehydratase</fullName>
        <ecNumber evidence="2">4.2.1.46</ecNumber>
    </submittedName>
</protein>
<dbReference type="STRING" id="448385.sce8212"/>
<reference evidence="2 3" key="1">
    <citation type="journal article" date="2007" name="Nat. Biotechnol.">
        <title>Complete genome sequence of the myxobacterium Sorangium cellulosum.</title>
        <authorList>
            <person name="Schneiker S."/>
            <person name="Perlova O."/>
            <person name="Kaiser O."/>
            <person name="Gerth K."/>
            <person name="Alici A."/>
            <person name="Altmeyer M.O."/>
            <person name="Bartels D."/>
            <person name="Bekel T."/>
            <person name="Beyer S."/>
            <person name="Bode E."/>
            <person name="Bode H.B."/>
            <person name="Bolten C.J."/>
            <person name="Choudhuri J.V."/>
            <person name="Doss S."/>
            <person name="Elnakady Y.A."/>
            <person name="Frank B."/>
            <person name="Gaigalat L."/>
            <person name="Goesmann A."/>
            <person name="Groeger C."/>
            <person name="Gross F."/>
            <person name="Jelsbak L."/>
            <person name="Jelsbak L."/>
            <person name="Kalinowski J."/>
            <person name="Kegler C."/>
            <person name="Knauber T."/>
            <person name="Konietzny S."/>
            <person name="Kopp M."/>
            <person name="Krause L."/>
            <person name="Krug D."/>
            <person name="Linke B."/>
            <person name="Mahmud T."/>
            <person name="Martinez-Arias R."/>
            <person name="McHardy A.C."/>
            <person name="Merai M."/>
            <person name="Meyer F."/>
            <person name="Mormann S."/>
            <person name="Munoz-Dorado J."/>
            <person name="Perez J."/>
            <person name="Pradella S."/>
            <person name="Rachid S."/>
            <person name="Raddatz G."/>
            <person name="Rosenau F."/>
            <person name="Rueckert C."/>
            <person name="Sasse F."/>
            <person name="Scharfe M."/>
            <person name="Schuster S.C."/>
            <person name="Suen G."/>
            <person name="Treuner-Lange A."/>
            <person name="Velicer G.J."/>
            <person name="Vorholter F.-J."/>
            <person name="Weissman K.J."/>
            <person name="Welch R.D."/>
            <person name="Wenzel S.C."/>
            <person name="Whitworth D.E."/>
            <person name="Wilhelm S."/>
            <person name="Wittmann C."/>
            <person name="Bloecker H."/>
            <person name="Puehler A."/>
            <person name="Mueller R."/>
        </authorList>
    </citation>
    <scope>NUCLEOTIDE SEQUENCE [LARGE SCALE GENOMIC DNA]</scope>
    <source>
        <strain evidence="3">So ce56</strain>
    </source>
</reference>
<keyword evidence="3" id="KW-1185">Reference proteome</keyword>
<dbReference type="Proteomes" id="UP000002139">
    <property type="component" value="Chromosome"/>
</dbReference>
<organism evidence="2 3">
    <name type="scientific">Sorangium cellulosum (strain So ce56)</name>
    <name type="common">Polyangium cellulosum (strain So ce56)</name>
    <dbReference type="NCBI Taxonomy" id="448385"/>
    <lineage>
        <taxon>Bacteria</taxon>
        <taxon>Pseudomonadati</taxon>
        <taxon>Myxococcota</taxon>
        <taxon>Polyangia</taxon>
        <taxon>Polyangiales</taxon>
        <taxon>Polyangiaceae</taxon>
        <taxon>Sorangium</taxon>
    </lineage>
</organism>
<sequence length="334" mass="37009">MRVLILGGTGFIGARVVHALRGHDVWTYERGQTGGVSPTTLRGDRAEIARHRDRLERLGVDVALDMMPRNGADARGVLDVLRSVAPRLVAVSSGSVYRVFGRLLGREAGPPEHTLCDEQAPLRTCLFPYRGASPRPASDPRCWLDDYDKIPAEEAYLAAGASVVRLPMVYGPGDPDRRLAGYLRRMVDGRRAIWLHAAGAAWMNSRSYVENVAEAIACVVLRGAPGRVYNVAEPEDCSERVWIERIARVVGWRGEVAVAPASEQAWARPAIEELPPEARFEHHVRLDSGRIRRELGFIEPVTAPEGLERTVHAELRAGLPSVDYTREDDFERRA</sequence>
<dbReference type="PANTHER" id="PTHR43245:SF13">
    <property type="entry name" value="UDP-D-APIOSE_UDP-D-XYLOSE SYNTHASE 2"/>
    <property type="match status" value="1"/>
</dbReference>
<evidence type="ECO:0000313" key="3">
    <source>
        <dbReference type="Proteomes" id="UP000002139"/>
    </source>
</evidence>
<keyword evidence="2" id="KW-0456">Lyase</keyword>
<feature type="domain" description="NAD-dependent epimerase/dehydratase" evidence="1">
    <location>
        <begin position="160"/>
        <end position="232"/>
    </location>
</feature>
<dbReference type="GO" id="GO:0008460">
    <property type="term" value="F:dTDP-glucose 4,6-dehydratase activity"/>
    <property type="evidence" value="ECO:0007669"/>
    <property type="project" value="UniProtKB-EC"/>
</dbReference>
<dbReference type="HOGENOM" id="CLU_045675_0_0_7"/>
<dbReference type="OrthoDB" id="5366167at2"/>
<proteinExistence type="predicted"/>
<dbReference type="EC" id="4.2.1.46" evidence="2"/>
<gene>
    <name evidence="2" type="primary">strE</name>
    <name evidence="2" type="ordered locus">sce8212</name>
</gene>
<dbReference type="KEGG" id="scl:sce8212"/>
<dbReference type="SUPFAM" id="SSF51735">
    <property type="entry name" value="NAD(P)-binding Rossmann-fold domains"/>
    <property type="match status" value="1"/>
</dbReference>
<name>A9FN15_SORC5</name>
<evidence type="ECO:0000259" key="1">
    <source>
        <dbReference type="Pfam" id="PF01370"/>
    </source>
</evidence>
<dbReference type="InterPro" id="IPR001509">
    <property type="entry name" value="Epimerase_deHydtase"/>
</dbReference>
<accession>A9FN15</accession>
<dbReference type="Gene3D" id="3.40.50.720">
    <property type="entry name" value="NAD(P)-binding Rossmann-like Domain"/>
    <property type="match status" value="1"/>
</dbReference>
<dbReference type="InterPro" id="IPR036291">
    <property type="entry name" value="NAD(P)-bd_dom_sf"/>
</dbReference>
<dbReference type="AlphaFoldDB" id="A9FN15"/>
<evidence type="ECO:0000313" key="2">
    <source>
        <dbReference type="EMBL" id="CAN98382.1"/>
    </source>
</evidence>
<dbReference type="InterPro" id="IPR050177">
    <property type="entry name" value="Lipid_A_modif_metabolic_enz"/>
</dbReference>
<dbReference type="eggNOG" id="COG0451">
    <property type="taxonomic scope" value="Bacteria"/>
</dbReference>